<dbReference type="Proteomes" id="UP001054857">
    <property type="component" value="Unassembled WGS sequence"/>
</dbReference>
<evidence type="ECO:0000313" key="2">
    <source>
        <dbReference type="EMBL" id="GFR51966.1"/>
    </source>
</evidence>
<dbReference type="EMBL" id="BMAR01000056">
    <property type="protein sequence ID" value="GFR51966.1"/>
    <property type="molecule type" value="Genomic_DNA"/>
</dbReference>
<dbReference type="AlphaFoldDB" id="A0AAD3HT42"/>
<proteinExistence type="predicted"/>
<dbReference type="GO" id="GO:0005759">
    <property type="term" value="C:mitochondrial matrix"/>
    <property type="evidence" value="ECO:0007669"/>
    <property type="project" value="TreeGrafter"/>
</dbReference>
<reference evidence="2 3" key="1">
    <citation type="journal article" date="2021" name="Sci. Rep.">
        <title>Genome sequencing of the multicellular alga Astrephomene provides insights into convergent evolution of germ-soma differentiation.</title>
        <authorList>
            <person name="Yamashita S."/>
            <person name="Yamamoto K."/>
            <person name="Matsuzaki R."/>
            <person name="Suzuki S."/>
            <person name="Yamaguchi H."/>
            <person name="Hirooka S."/>
            <person name="Minakuchi Y."/>
            <person name="Miyagishima S."/>
            <person name="Kawachi M."/>
            <person name="Toyoda A."/>
            <person name="Nozaki H."/>
        </authorList>
    </citation>
    <scope>NUCLEOTIDE SEQUENCE [LARGE SCALE GENOMIC DNA]</scope>
    <source>
        <strain evidence="2 3">NIES-4017</strain>
    </source>
</reference>
<feature type="compositionally biased region" description="Pro residues" evidence="1">
    <location>
        <begin position="269"/>
        <end position="284"/>
    </location>
</feature>
<name>A0AAD3HT42_9CHLO</name>
<dbReference type="PANTHER" id="PTHR21228:SF40">
    <property type="entry name" value="LD45607P"/>
    <property type="match status" value="1"/>
</dbReference>
<evidence type="ECO:0000256" key="1">
    <source>
        <dbReference type="SAM" id="MobiDB-lite"/>
    </source>
</evidence>
<gene>
    <name evidence="2" type="ORF">Agub_g14489</name>
</gene>
<dbReference type="GO" id="GO:0003723">
    <property type="term" value="F:RNA binding"/>
    <property type="evidence" value="ECO:0007669"/>
    <property type="project" value="TreeGrafter"/>
</dbReference>
<dbReference type="PANTHER" id="PTHR21228">
    <property type="entry name" value="FAST LEU-RICH DOMAIN-CONTAINING"/>
    <property type="match status" value="1"/>
</dbReference>
<protein>
    <recommendedName>
        <fullName evidence="4">RAP domain-containing protein</fullName>
    </recommendedName>
</protein>
<feature type="region of interest" description="Disordered" evidence="1">
    <location>
        <begin position="46"/>
        <end position="67"/>
    </location>
</feature>
<dbReference type="GO" id="GO:0000963">
    <property type="term" value="P:mitochondrial RNA processing"/>
    <property type="evidence" value="ECO:0007669"/>
    <property type="project" value="TreeGrafter"/>
</dbReference>
<dbReference type="GO" id="GO:0035770">
    <property type="term" value="C:ribonucleoprotein granule"/>
    <property type="evidence" value="ECO:0007669"/>
    <property type="project" value="TreeGrafter"/>
</dbReference>
<feature type="compositionally biased region" description="Low complexity" evidence="1">
    <location>
        <begin position="811"/>
        <end position="823"/>
    </location>
</feature>
<dbReference type="GO" id="GO:1901259">
    <property type="term" value="P:chloroplast rRNA processing"/>
    <property type="evidence" value="ECO:0007669"/>
    <property type="project" value="TreeGrafter"/>
</dbReference>
<accession>A0AAD3HT42</accession>
<keyword evidence="3" id="KW-1185">Reference proteome</keyword>
<feature type="compositionally biased region" description="Low complexity" evidence="1">
    <location>
        <begin position="129"/>
        <end position="185"/>
    </location>
</feature>
<feature type="region of interest" description="Disordered" evidence="1">
    <location>
        <begin position="796"/>
        <end position="829"/>
    </location>
</feature>
<dbReference type="GO" id="GO:0009507">
    <property type="term" value="C:chloroplast"/>
    <property type="evidence" value="ECO:0007669"/>
    <property type="project" value="GOC"/>
</dbReference>
<organism evidence="2 3">
    <name type="scientific">Astrephomene gubernaculifera</name>
    <dbReference type="NCBI Taxonomy" id="47775"/>
    <lineage>
        <taxon>Eukaryota</taxon>
        <taxon>Viridiplantae</taxon>
        <taxon>Chlorophyta</taxon>
        <taxon>core chlorophytes</taxon>
        <taxon>Chlorophyceae</taxon>
        <taxon>CS clade</taxon>
        <taxon>Chlamydomonadales</taxon>
        <taxon>Astrephomenaceae</taxon>
        <taxon>Astrephomene</taxon>
    </lineage>
</organism>
<feature type="region of interest" description="Disordered" evidence="1">
    <location>
        <begin position="571"/>
        <end position="597"/>
    </location>
</feature>
<evidence type="ECO:0008006" key="4">
    <source>
        <dbReference type="Google" id="ProtNLM"/>
    </source>
</evidence>
<evidence type="ECO:0000313" key="3">
    <source>
        <dbReference type="Proteomes" id="UP001054857"/>
    </source>
</evidence>
<sequence length="829" mass="88597">MLTKQAIRGQLGDAYSRFGLQDDGMTRSVCRRVVADNACMNRTLSSTRPKATAAAHKHRNNSSNLRNASSCLTAAAAAAATSRTSHLDTTPSPFDISNPDSATAALRDATASASTSGQGGSDPSSPYDRLLLQRQQQRQQRAPRGNSTSSSNGSSSTTTTTRRTSLSSSLASPTTLSHSPSQQQQPEDEEEQQPPQTRSRLARKQQAAAVPQEHVSEEAATPTATAHKKEELAPLHHLSSSSSSPPSATALRDADLQLTGDQPTSLPASRPPPPPPRDASPHPLPTGVSAARDRDMYEELRSCEDWRDVVDVLADEAGQLSVRTAVQALTRLNGLTRGSEAARRELRELPVFGVLLELLHSQVAVMNNVQLSNCLQAYSQLQVPLPEPTLEAYYAAVVAAAERFYPRDIATVFAAAAALKGAGSSSGDGSGSGGQQPPQALLDKLGFRATAFMTAGQFDSRSLSSLLHGAARLGYSNSLLAGAAARAAAAQPGGVRDMAPQGVSNTLWALARLGCYHPPAVEAAVEAFCAAPLAFKPQEAANLLWALTALRHHPGPAFALLVKSLLKQQREQEEQEEAEEKEQQQQQQPARGQPAPPTAMELCNMYWGLALLGRVEGAVFGQLEAAVAAEWGRGGLPESLGRMAFQGFLASRLAGATRPPAFPPAALEALKGSWTDTVTKLAAGRGGRVCLEEVADILDQLQVVYDKRRPTGDGLALIDIALKAGPEKFVALQVIDETFHCANGSQLLGQVVMQRQLLEKNGWEVRFLLGRDLARLAPDMRPLFVADLLRSMGVRVRKQQREGGQGREQEGQGQQRRGQQKPARQPKRG</sequence>
<feature type="compositionally biased region" description="Low complexity" evidence="1">
    <location>
        <begin position="105"/>
        <end position="116"/>
    </location>
</feature>
<feature type="compositionally biased region" description="Basic and acidic residues" evidence="1">
    <location>
        <begin position="799"/>
        <end position="810"/>
    </location>
</feature>
<dbReference type="InterPro" id="IPR050870">
    <property type="entry name" value="FAST_kinase"/>
</dbReference>
<dbReference type="GO" id="GO:0044528">
    <property type="term" value="P:regulation of mitochondrial mRNA stability"/>
    <property type="evidence" value="ECO:0007669"/>
    <property type="project" value="TreeGrafter"/>
</dbReference>
<feature type="region of interest" description="Disordered" evidence="1">
    <location>
        <begin position="105"/>
        <end position="226"/>
    </location>
</feature>
<comment type="caution">
    <text evidence="2">The sequence shown here is derived from an EMBL/GenBank/DDBJ whole genome shotgun (WGS) entry which is preliminary data.</text>
</comment>
<feature type="region of interest" description="Disordered" evidence="1">
    <location>
        <begin position="259"/>
        <end position="291"/>
    </location>
</feature>